<dbReference type="Proteomes" id="UP000183772">
    <property type="component" value="Chromosome I"/>
</dbReference>
<evidence type="ECO:0000313" key="3">
    <source>
        <dbReference type="Proteomes" id="UP000183772"/>
    </source>
</evidence>
<keyword evidence="3" id="KW-1185">Reference proteome</keyword>
<evidence type="ECO:0000259" key="1">
    <source>
        <dbReference type="Pfam" id="PF07157"/>
    </source>
</evidence>
<reference evidence="2 3" key="1">
    <citation type="submission" date="2016-10" db="EMBL/GenBank/DDBJ databases">
        <authorList>
            <person name="Varghese N."/>
            <person name="Submissions S."/>
        </authorList>
    </citation>
    <scope>NUCLEOTIDE SEQUENCE [LARGE SCALE GENOMIC DNA]</scope>
    <source>
        <strain evidence="2 3">DSM 16733</strain>
    </source>
</reference>
<protein>
    <submittedName>
        <fullName evidence="2">Mu-like prophage DNA circulation protein</fullName>
    </submittedName>
</protein>
<dbReference type="RefSeq" id="WP_047702030.1">
    <property type="nucleotide sequence ID" value="NZ_LT629790.1"/>
</dbReference>
<dbReference type="AlphaFoldDB" id="A0AAX2DIJ6"/>
<sequence length="418" mass="45628">MARTWRDDLLPASFRGISFLIPQTSVPVGLKGQLHEYPQRDEPFFEQLGKQAQVHTMTAWVIGDDCFERRDKLLEALQKPGPGELVHPWLGRMQVKVGDCKLSHELTAGGMVSLELTFYPDKPLTFPTAKVNSQQQVVKASDSLLDSALARYKAAMSKVDQARLGLIRLRNSLSNVYSVIQQQFAPFVGVFTNLSGFVQSLMNAPDALSSLFTSYFNDFSVQDSAFSDTSNGYRNAIATATQQAEAVTRINTVPQVGGVDSVAASQAAANLVQDALLVQVALIISEMPIASQPVATSSTPSVEQQAVLTVVLPEVPVADDVIELRDGLDEAIYQASLKADPAHYVVLNTLRQALVKHLTAVAESGVRLVDITPPETMSALVLAYRRFGDATRSTEVVQRNRIRHPGFIPAMPIKIAQR</sequence>
<dbReference type="InterPro" id="IPR009826">
    <property type="entry name" value="DNA_circ_N"/>
</dbReference>
<accession>A0AAX2DIJ6</accession>
<evidence type="ECO:0000313" key="2">
    <source>
        <dbReference type="EMBL" id="SDU74621.1"/>
    </source>
</evidence>
<proteinExistence type="predicted"/>
<organism evidence="2 3">
    <name type="scientific">Pseudomonas mediterranea</name>
    <dbReference type="NCBI Taxonomy" id="183795"/>
    <lineage>
        <taxon>Bacteria</taxon>
        <taxon>Pseudomonadati</taxon>
        <taxon>Pseudomonadota</taxon>
        <taxon>Gammaproteobacteria</taxon>
        <taxon>Pseudomonadales</taxon>
        <taxon>Pseudomonadaceae</taxon>
        <taxon>Pseudomonas</taxon>
    </lineage>
</organism>
<gene>
    <name evidence="2" type="ORF">SAMN05216476_5250</name>
</gene>
<feature type="domain" description="DNA circulation N-terminal" evidence="1">
    <location>
        <begin position="9"/>
        <end position="95"/>
    </location>
</feature>
<dbReference type="EMBL" id="LT629790">
    <property type="protein sequence ID" value="SDU74621.1"/>
    <property type="molecule type" value="Genomic_DNA"/>
</dbReference>
<dbReference type="GeneID" id="76215211"/>
<name>A0AAX2DIJ6_9PSED</name>
<dbReference type="Pfam" id="PF07157">
    <property type="entry name" value="DNA_circ_N"/>
    <property type="match status" value="1"/>
</dbReference>